<keyword evidence="8" id="KW-1185">Reference proteome</keyword>
<protein>
    <recommendedName>
        <fullName evidence="9">Translation initiation factor IF-3</fullName>
    </recommendedName>
</protein>
<proteinExistence type="inferred from homology"/>
<dbReference type="GO" id="GO:0005737">
    <property type="term" value="C:cytoplasm"/>
    <property type="evidence" value="ECO:0007669"/>
    <property type="project" value="UniProtKB-ARBA"/>
</dbReference>
<gene>
    <name evidence="7" type="ORF">C2S53_014203</name>
</gene>
<name>A0AAD4JGT3_PERFH</name>
<dbReference type="Pfam" id="PF00707">
    <property type="entry name" value="IF3_C"/>
    <property type="match status" value="1"/>
</dbReference>
<evidence type="ECO:0000313" key="8">
    <source>
        <dbReference type="Proteomes" id="UP001190926"/>
    </source>
</evidence>
<dbReference type="InterPro" id="IPR036787">
    <property type="entry name" value="T_IF-3_N_sf"/>
</dbReference>
<dbReference type="EMBL" id="SDAM02000062">
    <property type="protein sequence ID" value="KAH6833014.1"/>
    <property type="molecule type" value="Genomic_DNA"/>
</dbReference>
<feature type="region of interest" description="Disordered" evidence="4">
    <location>
        <begin position="248"/>
        <end position="483"/>
    </location>
</feature>
<dbReference type="SUPFAM" id="SSF54364">
    <property type="entry name" value="Translation initiation factor IF3, N-terminal domain"/>
    <property type="match status" value="1"/>
</dbReference>
<feature type="domain" description="Translation initiation factor 3 C-terminal" evidence="5">
    <location>
        <begin position="169"/>
        <end position="244"/>
    </location>
</feature>
<dbReference type="InterPro" id="IPR001288">
    <property type="entry name" value="Translation_initiation_fac_3"/>
</dbReference>
<dbReference type="GO" id="GO:0003743">
    <property type="term" value="F:translation initiation factor activity"/>
    <property type="evidence" value="ECO:0007669"/>
    <property type="project" value="UniProtKB-KW"/>
</dbReference>
<feature type="domain" description="Translation initiation factor 3 N-terminal" evidence="6">
    <location>
        <begin position="88"/>
        <end position="155"/>
    </location>
</feature>
<feature type="compositionally biased region" description="Polar residues" evidence="4">
    <location>
        <begin position="365"/>
        <end position="380"/>
    </location>
</feature>
<evidence type="ECO:0000259" key="5">
    <source>
        <dbReference type="Pfam" id="PF00707"/>
    </source>
</evidence>
<sequence length="483" mass="53502">MVFWCRLRQSRFKFHAFSKESKRFYNLNPAPVLANQCISSSILLPILNYPKLIVQDEQLTFYQNVRYYAKSVKVKQKAVERDPSEPRLNEEIMAPTVRLVIDEDNHCIVPRQEALARAESLNLDLVEVDKNGKPPVCKIFDYNKQKYLQQTKEKERAKSKSTLKPGGAKEIRFGGKIKQNDLKIKADMAKRLMDKGHRVKCTATDSAEGVDLKKLLSQFTDLIDDVAVVESEPKYEKKQAFVVVRHVKFGPPNKGSGKKASVAADSSQTREDSDEDARTNKSEWAAFDGDDGNAHPIFDIDDEESGQLESSKQKIPYSVDRNPVPPYTASSIPSEIPKPAMGGGSAKDPRLPYPPGIPMGMNGRGATNTMNSVPTVPGQGNQPDSSHSSNPNSPPKSYGIFSVPKVNPAHQKQNPPPPPAANRYQQNVPPDSARNLRTTGPLPQRESPAADSRTSRGVGTDNPGQGRWGIFSADMNKNQAQKR</sequence>
<dbReference type="InterPro" id="IPR019815">
    <property type="entry name" value="Translation_initiation_fac_3_C"/>
</dbReference>
<dbReference type="Gene3D" id="3.30.110.10">
    <property type="entry name" value="Translation initiation factor 3 (IF-3), C-terminal domain"/>
    <property type="match status" value="1"/>
</dbReference>
<dbReference type="NCBIfam" id="TIGR00168">
    <property type="entry name" value="infC"/>
    <property type="match status" value="1"/>
</dbReference>
<evidence type="ECO:0000256" key="3">
    <source>
        <dbReference type="ARBA" id="ARBA00022917"/>
    </source>
</evidence>
<dbReference type="AlphaFoldDB" id="A0AAD4JGT3"/>
<dbReference type="SUPFAM" id="SSF55200">
    <property type="entry name" value="Translation initiation factor IF3, C-terminal domain"/>
    <property type="match status" value="1"/>
</dbReference>
<feature type="compositionally biased region" description="Low complexity" evidence="4">
    <location>
        <begin position="381"/>
        <end position="397"/>
    </location>
</feature>
<organism evidence="7 8">
    <name type="scientific">Perilla frutescens var. hirtella</name>
    <name type="common">Perilla citriodora</name>
    <name type="synonym">Perilla setoyensis</name>
    <dbReference type="NCBI Taxonomy" id="608512"/>
    <lineage>
        <taxon>Eukaryota</taxon>
        <taxon>Viridiplantae</taxon>
        <taxon>Streptophyta</taxon>
        <taxon>Embryophyta</taxon>
        <taxon>Tracheophyta</taxon>
        <taxon>Spermatophyta</taxon>
        <taxon>Magnoliopsida</taxon>
        <taxon>eudicotyledons</taxon>
        <taxon>Gunneridae</taxon>
        <taxon>Pentapetalae</taxon>
        <taxon>asterids</taxon>
        <taxon>lamiids</taxon>
        <taxon>Lamiales</taxon>
        <taxon>Lamiaceae</taxon>
        <taxon>Nepetoideae</taxon>
        <taxon>Elsholtzieae</taxon>
        <taxon>Perilla</taxon>
    </lineage>
</organism>
<dbReference type="GO" id="GO:0043022">
    <property type="term" value="F:ribosome binding"/>
    <property type="evidence" value="ECO:0007669"/>
    <property type="project" value="TreeGrafter"/>
</dbReference>
<dbReference type="InterPro" id="IPR019814">
    <property type="entry name" value="Translation_initiation_fac_3_N"/>
</dbReference>
<dbReference type="PANTHER" id="PTHR10938">
    <property type="entry name" value="TRANSLATION INITIATION FACTOR IF-3"/>
    <property type="match status" value="1"/>
</dbReference>
<keyword evidence="3" id="KW-0648">Protein biosynthesis</keyword>
<comment type="similarity">
    <text evidence="1">Belongs to the IF-3 family.</text>
</comment>
<comment type="caution">
    <text evidence="7">The sequence shown here is derived from an EMBL/GenBank/DDBJ whole genome shotgun (WGS) entry which is preliminary data.</text>
</comment>
<dbReference type="Pfam" id="PF05198">
    <property type="entry name" value="IF3_N"/>
    <property type="match status" value="1"/>
</dbReference>
<evidence type="ECO:0000256" key="2">
    <source>
        <dbReference type="ARBA" id="ARBA00022540"/>
    </source>
</evidence>
<dbReference type="GO" id="GO:0032790">
    <property type="term" value="P:ribosome disassembly"/>
    <property type="evidence" value="ECO:0007669"/>
    <property type="project" value="TreeGrafter"/>
</dbReference>
<feature type="compositionally biased region" description="Basic and acidic residues" evidence="4">
    <location>
        <begin position="268"/>
        <end position="281"/>
    </location>
</feature>
<evidence type="ECO:0000259" key="6">
    <source>
        <dbReference type="Pfam" id="PF05198"/>
    </source>
</evidence>
<dbReference type="PANTHER" id="PTHR10938:SF4">
    <property type="entry name" value="TRANSLATION INITIATION FACTOR IF3-1, MITOCHONDRIAL"/>
    <property type="match status" value="1"/>
</dbReference>
<reference evidence="7 8" key="1">
    <citation type="journal article" date="2021" name="Nat. Commun.">
        <title>Incipient diploidization of the medicinal plant Perilla within 10,000 years.</title>
        <authorList>
            <person name="Zhang Y."/>
            <person name="Shen Q."/>
            <person name="Leng L."/>
            <person name="Zhang D."/>
            <person name="Chen S."/>
            <person name="Shi Y."/>
            <person name="Ning Z."/>
            <person name="Chen S."/>
        </authorList>
    </citation>
    <scope>NUCLEOTIDE SEQUENCE [LARGE SCALE GENOMIC DNA]</scope>
    <source>
        <strain evidence="8">cv. PC099</strain>
    </source>
</reference>
<dbReference type="InterPro" id="IPR036788">
    <property type="entry name" value="T_IF-3_C_sf"/>
</dbReference>
<evidence type="ECO:0000256" key="4">
    <source>
        <dbReference type="SAM" id="MobiDB-lite"/>
    </source>
</evidence>
<keyword evidence="2" id="KW-0396">Initiation factor</keyword>
<dbReference type="Gene3D" id="3.10.20.80">
    <property type="entry name" value="Translation initiation factor 3 (IF-3), N-terminal domain"/>
    <property type="match status" value="1"/>
</dbReference>
<accession>A0AAD4JGT3</accession>
<evidence type="ECO:0008006" key="9">
    <source>
        <dbReference type="Google" id="ProtNLM"/>
    </source>
</evidence>
<evidence type="ECO:0000313" key="7">
    <source>
        <dbReference type="EMBL" id="KAH6833014.1"/>
    </source>
</evidence>
<evidence type="ECO:0000256" key="1">
    <source>
        <dbReference type="ARBA" id="ARBA00005439"/>
    </source>
</evidence>
<dbReference type="Proteomes" id="UP001190926">
    <property type="component" value="Unassembled WGS sequence"/>
</dbReference>